<feature type="compositionally biased region" description="Polar residues" evidence="1">
    <location>
        <begin position="33"/>
        <end position="53"/>
    </location>
</feature>
<dbReference type="AlphaFoldDB" id="A0A423WRG2"/>
<feature type="compositionally biased region" description="Polar residues" evidence="1">
    <location>
        <begin position="60"/>
        <end position="72"/>
    </location>
</feature>
<organism evidence="2 3">
    <name type="scientific">Cytospora schulzeri</name>
    <dbReference type="NCBI Taxonomy" id="448051"/>
    <lineage>
        <taxon>Eukaryota</taxon>
        <taxon>Fungi</taxon>
        <taxon>Dikarya</taxon>
        <taxon>Ascomycota</taxon>
        <taxon>Pezizomycotina</taxon>
        <taxon>Sordariomycetes</taxon>
        <taxon>Sordariomycetidae</taxon>
        <taxon>Diaporthales</taxon>
        <taxon>Cytosporaceae</taxon>
        <taxon>Cytospora</taxon>
    </lineage>
</organism>
<accession>A0A423WRG2</accession>
<dbReference type="Proteomes" id="UP000283895">
    <property type="component" value="Unassembled WGS sequence"/>
</dbReference>
<name>A0A423WRG2_9PEZI</name>
<feature type="region of interest" description="Disordered" evidence="1">
    <location>
        <begin position="250"/>
        <end position="278"/>
    </location>
</feature>
<evidence type="ECO:0000313" key="3">
    <source>
        <dbReference type="Proteomes" id="UP000283895"/>
    </source>
</evidence>
<dbReference type="STRING" id="356882.A0A423WRG2"/>
<feature type="region of interest" description="Disordered" evidence="1">
    <location>
        <begin position="32"/>
        <end position="72"/>
    </location>
</feature>
<dbReference type="OrthoDB" id="5378435at2759"/>
<sequence>MMHSFVGASLPGVPHIPAQYTHDALLEDLSRQMGVSPSRRQSRGSNGALSGNSMRVAKPSSASNSPRNSLMQQRRRTMMNDPVFIQRATQMLEQPYLPTPGPEVYSNVYYEPVNKRAARPVSWHPSTQQLPQQIQQMPAVPTQTTQYPFPSYYDTDFYNPPTQFPPTPAAYSAYSSPVSTLSPLTLPYSTWELPPPQVETYSSHVCSSPSWDVTAAPMASTVPAMNSVPAPTYDSICDFTPAAVPYQSQSPDDWSCYGSQSMATPPTPEDPPRMHQPEPVLQNEESIPYQALEENEDEEEGDILIGLGLYDPPEKLPYHGEGGLLGASFEPMGKGLKLEDAWEPPASDDEDDDEDGEGEAEAADDE</sequence>
<comment type="caution">
    <text evidence="2">The sequence shown here is derived from an EMBL/GenBank/DDBJ whole genome shotgun (WGS) entry which is preliminary data.</text>
</comment>
<feature type="compositionally biased region" description="Polar residues" evidence="1">
    <location>
        <begin position="250"/>
        <end position="264"/>
    </location>
</feature>
<gene>
    <name evidence="2" type="ORF">VMCG_04523</name>
</gene>
<feature type="compositionally biased region" description="Acidic residues" evidence="1">
    <location>
        <begin position="346"/>
        <end position="366"/>
    </location>
</feature>
<evidence type="ECO:0000313" key="2">
    <source>
        <dbReference type="EMBL" id="ROW06063.1"/>
    </source>
</evidence>
<feature type="region of interest" description="Disordered" evidence="1">
    <location>
        <begin position="313"/>
        <end position="366"/>
    </location>
</feature>
<keyword evidence="3" id="KW-1185">Reference proteome</keyword>
<protein>
    <submittedName>
        <fullName evidence="2">Uncharacterized protein</fullName>
    </submittedName>
</protein>
<dbReference type="EMBL" id="LKEA01000011">
    <property type="protein sequence ID" value="ROW06063.1"/>
    <property type="molecule type" value="Genomic_DNA"/>
</dbReference>
<evidence type="ECO:0000256" key="1">
    <source>
        <dbReference type="SAM" id="MobiDB-lite"/>
    </source>
</evidence>
<proteinExistence type="predicted"/>
<reference evidence="2 3" key="1">
    <citation type="submission" date="2015-09" db="EMBL/GenBank/DDBJ databases">
        <title>Host preference determinants of Valsa canker pathogens revealed by comparative genomics.</title>
        <authorList>
            <person name="Yin Z."/>
            <person name="Huang L."/>
        </authorList>
    </citation>
    <scope>NUCLEOTIDE SEQUENCE [LARGE SCALE GENOMIC DNA]</scope>
    <source>
        <strain evidence="2 3">03-1</strain>
    </source>
</reference>